<dbReference type="EMBL" id="OX365700">
    <property type="protein sequence ID" value="CAI4030314.1"/>
    <property type="molecule type" value="Genomic_DNA"/>
</dbReference>
<evidence type="ECO:0000313" key="2">
    <source>
        <dbReference type="Proteomes" id="UP001179121"/>
    </source>
</evidence>
<accession>A0AA86MWC3</accession>
<reference evidence="1" key="1">
    <citation type="submission" date="2022-10" db="EMBL/GenBank/DDBJ databases">
        <authorList>
            <person name="Koch H."/>
        </authorList>
    </citation>
    <scope>NUCLEOTIDE SEQUENCE</scope>
    <source>
        <strain evidence="1">DNF</strain>
    </source>
</reference>
<dbReference type="KEGG" id="nti:DNFV4_00742"/>
<protein>
    <submittedName>
        <fullName evidence="1">Uncharacterized protein</fullName>
    </submittedName>
</protein>
<dbReference type="AlphaFoldDB" id="A0AA86MWC3"/>
<keyword evidence="2" id="KW-1185">Reference proteome</keyword>
<dbReference type="Proteomes" id="UP001179121">
    <property type="component" value="Chromosome"/>
</dbReference>
<gene>
    <name evidence="1" type="ORF">DNFV4_00742</name>
</gene>
<sequence>MIAEEIWEASRPAFPNGLSCAPRSSLTEVFEGARVTSMVRLVWIALLLSTVTAPAWAEDGARLQDSRRTAEITRQLDLESGIAALNRLFSAADRYLQEHFEIDGEYRADSLSEGGAGRFHFKWYPDGKSRSSEGFETDARFEALPHQFSFRFRFSEPRPQDESSGGDIL</sequence>
<evidence type="ECO:0000313" key="1">
    <source>
        <dbReference type="EMBL" id="CAI4030314.1"/>
    </source>
</evidence>
<name>A0AA86MWC3_9BACT</name>
<organism evidence="1 2">
    <name type="scientific">Nitrospira tepida</name>
    <dbReference type="NCBI Taxonomy" id="2973512"/>
    <lineage>
        <taxon>Bacteria</taxon>
        <taxon>Pseudomonadati</taxon>
        <taxon>Nitrospirota</taxon>
        <taxon>Nitrospiria</taxon>
        <taxon>Nitrospirales</taxon>
        <taxon>Nitrospiraceae</taxon>
        <taxon>Nitrospira</taxon>
    </lineage>
</organism>
<proteinExistence type="predicted"/>